<dbReference type="RefSeq" id="WP_345921522.1">
    <property type="nucleotide sequence ID" value="NZ_JBDIVE010000019.1"/>
</dbReference>
<proteinExistence type="predicted"/>
<dbReference type="PANTHER" id="PTHR30524">
    <property type="entry name" value="MANNITOL-1-PHOSPHATE 5-DEHYDROGENASE"/>
    <property type="match status" value="1"/>
</dbReference>
<dbReference type="InterPro" id="IPR013118">
    <property type="entry name" value="Mannitol_DH_C"/>
</dbReference>
<dbReference type="PANTHER" id="PTHR30524:SF0">
    <property type="entry name" value="ALTRONATE OXIDOREDUCTASE-RELATED"/>
    <property type="match status" value="1"/>
</dbReference>
<dbReference type="Pfam" id="PF08125">
    <property type="entry name" value="Mannitol_dh_C"/>
    <property type="match status" value="1"/>
</dbReference>
<keyword evidence="2" id="KW-0520">NAD</keyword>
<protein>
    <submittedName>
        <fullName evidence="5">Tagaturonate reductase</fullName>
    </submittedName>
</protein>
<dbReference type="Gene3D" id="1.10.1040.10">
    <property type="entry name" value="N-(1-d-carboxylethyl)-l-norvaline Dehydrogenase, domain 2"/>
    <property type="match status" value="1"/>
</dbReference>
<evidence type="ECO:0000313" key="5">
    <source>
        <dbReference type="EMBL" id="MEN3070744.1"/>
    </source>
</evidence>
<feature type="domain" description="Mannitol dehydrogenase N-terminal" evidence="3">
    <location>
        <begin position="28"/>
        <end position="271"/>
    </location>
</feature>
<keyword evidence="1" id="KW-0560">Oxidoreductase</keyword>
<evidence type="ECO:0000259" key="3">
    <source>
        <dbReference type="Pfam" id="PF01232"/>
    </source>
</evidence>
<dbReference type="Gene3D" id="3.40.50.720">
    <property type="entry name" value="NAD(P)-binding Rossmann-like Domain"/>
    <property type="match status" value="1"/>
</dbReference>
<dbReference type="InterPro" id="IPR013328">
    <property type="entry name" value="6PGD_dom2"/>
</dbReference>
<dbReference type="SUPFAM" id="SSF51735">
    <property type="entry name" value="NAD(P)-binding Rossmann-fold domains"/>
    <property type="match status" value="1"/>
</dbReference>
<dbReference type="Proteomes" id="UP001410394">
    <property type="component" value="Unassembled WGS sequence"/>
</dbReference>
<keyword evidence="6" id="KW-1185">Reference proteome</keyword>
<dbReference type="PRINTS" id="PR00084">
    <property type="entry name" value="MTLDHDRGNASE"/>
</dbReference>
<dbReference type="EMBL" id="JBDIVE010000019">
    <property type="protein sequence ID" value="MEN3070744.1"/>
    <property type="molecule type" value="Genomic_DNA"/>
</dbReference>
<comment type="caution">
    <text evidence="5">The sequence shown here is derived from an EMBL/GenBank/DDBJ whole genome shotgun (WGS) entry which is preliminary data.</text>
</comment>
<dbReference type="Pfam" id="PF01232">
    <property type="entry name" value="Mannitol_dh"/>
    <property type="match status" value="1"/>
</dbReference>
<dbReference type="InterPro" id="IPR036291">
    <property type="entry name" value="NAD(P)-bd_dom_sf"/>
</dbReference>
<reference evidence="5 6" key="1">
    <citation type="journal article" date="2018" name="Int. J. Syst. Evol. Microbiol.">
        <title>Uliginosibacterium sediminicola sp. nov., isolated from freshwater sediment.</title>
        <authorList>
            <person name="Hwang W.M."/>
            <person name="Kim S.M."/>
            <person name="Kang K."/>
            <person name="Ahn T.Y."/>
        </authorList>
    </citation>
    <scope>NUCLEOTIDE SEQUENCE [LARGE SCALE GENOMIC DNA]</scope>
    <source>
        <strain evidence="5 6">M1-21</strain>
    </source>
</reference>
<evidence type="ECO:0000256" key="2">
    <source>
        <dbReference type="ARBA" id="ARBA00023027"/>
    </source>
</evidence>
<dbReference type="SUPFAM" id="SSF48179">
    <property type="entry name" value="6-phosphogluconate dehydrogenase C-terminal domain-like"/>
    <property type="match status" value="1"/>
</dbReference>
<dbReference type="NCBIfam" id="NF002969">
    <property type="entry name" value="PRK03643.1"/>
    <property type="match status" value="1"/>
</dbReference>
<evidence type="ECO:0000259" key="4">
    <source>
        <dbReference type="Pfam" id="PF08125"/>
    </source>
</evidence>
<sequence length="502" mass="54070">MTTLSRKTLSNHAAGLEVAASNALPQVGILQIGDGNFLRAFVDWMVDVTNGAGLFNGRVTIAQPLDRGIAGLLNAQDGLYTVLLRGVQGGKAVDQRRIVSCVHQALNPYAEWDAMLALATDASLRFVVSNTTEAGIAHVDEALQAGVCPQSFPAKVAALLWARFQKLGATAASGLVFLPCELIEANGTKLRSIVLKHAASWGLPAEFAAWVEQHNYFLNTLVDRIVPGYPAGEAAALSAELGYEDTLMVAAEPFHLWVIEGPQHLAKEFPLQQAGLDVVWTDDLQPYRTRKVRILNGAHTASALASYSAGLDTVQSMIDDAVVSKYLNTLMFEEIVPFVPLPDEERKQYAATIMERFANPNIRHELISIALNSVSKWQVRVLPTVKDYAKEYGKAPKFLSFSLAALLNFYHGKRDAAGEFIGERAGQSYPIKDNADVLAALEQAWSSWTPGADVSALVRGVLANTSLWGEDLNAVPGLSEQVAAGLARIKAVGVSAAIAELL</sequence>
<evidence type="ECO:0000256" key="1">
    <source>
        <dbReference type="ARBA" id="ARBA00023002"/>
    </source>
</evidence>
<accession>A0ABU9Z3W3</accession>
<evidence type="ECO:0000313" key="6">
    <source>
        <dbReference type="Proteomes" id="UP001410394"/>
    </source>
</evidence>
<dbReference type="InterPro" id="IPR008927">
    <property type="entry name" value="6-PGluconate_DH-like_C_sf"/>
</dbReference>
<dbReference type="InterPro" id="IPR000669">
    <property type="entry name" value="Mannitol_DH"/>
</dbReference>
<organism evidence="5 6">
    <name type="scientific">Uliginosibacterium sediminicola</name>
    <dbReference type="NCBI Taxonomy" id="2024550"/>
    <lineage>
        <taxon>Bacteria</taxon>
        <taxon>Pseudomonadati</taxon>
        <taxon>Pseudomonadota</taxon>
        <taxon>Betaproteobacteria</taxon>
        <taxon>Rhodocyclales</taxon>
        <taxon>Zoogloeaceae</taxon>
        <taxon>Uliginosibacterium</taxon>
    </lineage>
</organism>
<gene>
    <name evidence="5" type="ORF">ABDB84_19830</name>
</gene>
<dbReference type="InterPro" id="IPR013131">
    <property type="entry name" value="Mannitol_DH_N"/>
</dbReference>
<feature type="domain" description="Mannitol dehydrogenase C-terminal" evidence="4">
    <location>
        <begin position="283"/>
        <end position="489"/>
    </location>
</feature>
<name>A0ABU9Z3W3_9RHOO</name>